<evidence type="ECO:0000256" key="1">
    <source>
        <dbReference type="ARBA" id="ARBA00022729"/>
    </source>
</evidence>
<dbReference type="InterPro" id="IPR013517">
    <property type="entry name" value="FG-GAP"/>
</dbReference>
<evidence type="ECO:0000313" key="3">
    <source>
        <dbReference type="EMBL" id="SEQ92951.1"/>
    </source>
</evidence>
<accession>A0A1H9K118</accession>
<dbReference type="Pfam" id="PF07593">
    <property type="entry name" value="UnbV_ASPIC"/>
    <property type="match status" value="1"/>
</dbReference>
<dbReference type="InParanoid" id="A0A1H9K118"/>
<name>A0A1H9K118_9BACT</name>
<dbReference type="InterPro" id="IPR027039">
    <property type="entry name" value="Crtac1"/>
</dbReference>
<dbReference type="Proteomes" id="UP000199021">
    <property type="component" value="Unassembled WGS sequence"/>
</dbReference>
<organism evidence="3 4">
    <name type="scientific">Neolewinella agarilytica</name>
    <dbReference type="NCBI Taxonomy" id="478744"/>
    <lineage>
        <taxon>Bacteria</taxon>
        <taxon>Pseudomonadati</taxon>
        <taxon>Bacteroidota</taxon>
        <taxon>Saprospiria</taxon>
        <taxon>Saprospirales</taxon>
        <taxon>Lewinellaceae</taxon>
        <taxon>Neolewinella</taxon>
    </lineage>
</organism>
<feature type="domain" description="ASPIC/UnbV" evidence="2">
    <location>
        <begin position="500"/>
        <end position="566"/>
    </location>
</feature>
<dbReference type="Pfam" id="PF13517">
    <property type="entry name" value="FG-GAP_3"/>
    <property type="match status" value="4"/>
</dbReference>
<dbReference type="PANTHER" id="PTHR16026:SF0">
    <property type="entry name" value="CARTILAGE ACIDIC PROTEIN 1"/>
    <property type="match status" value="1"/>
</dbReference>
<keyword evidence="1" id="KW-0732">Signal</keyword>
<evidence type="ECO:0000259" key="2">
    <source>
        <dbReference type="Pfam" id="PF07593"/>
    </source>
</evidence>
<gene>
    <name evidence="3" type="ORF">SAMN05444359_11942</name>
</gene>
<dbReference type="InterPro" id="IPR028994">
    <property type="entry name" value="Integrin_alpha_N"/>
</dbReference>
<dbReference type="SUPFAM" id="SSF69318">
    <property type="entry name" value="Integrin alpha N-terminal domain"/>
    <property type="match status" value="2"/>
</dbReference>
<dbReference type="AlphaFoldDB" id="A0A1H9K118"/>
<evidence type="ECO:0000313" key="4">
    <source>
        <dbReference type="Proteomes" id="UP000199021"/>
    </source>
</evidence>
<dbReference type="EMBL" id="FOFB01000019">
    <property type="protein sequence ID" value="SEQ92951.1"/>
    <property type="molecule type" value="Genomic_DNA"/>
</dbReference>
<dbReference type="STRING" id="478744.SAMN05444359_11942"/>
<dbReference type="PANTHER" id="PTHR16026">
    <property type="entry name" value="CARTILAGE ACIDIC PROTEIN 1"/>
    <property type="match status" value="1"/>
</dbReference>
<dbReference type="InterPro" id="IPR011519">
    <property type="entry name" value="UnbV_ASPIC"/>
</dbReference>
<reference evidence="4" key="1">
    <citation type="submission" date="2016-10" db="EMBL/GenBank/DDBJ databases">
        <authorList>
            <person name="Varghese N."/>
            <person name="Submissions S."/>
        </authorList>
    </citation>
    <scope>NUCLEOTIDE SEQUENCE [LARGE SCALE GENOMIC DNA]</scope>
    <source>
        <strain evidence="4">DSM 24740</strain>
    </source>
</reference>
<protein>
    <submittedName>
        <fullName evidence="3">Repeat domain-containing protein</fullName>
    </submittedName>
</protein>
<proteinExistence type="predicted"/>
<keyword evidence="4" id="KW-1185">Reference proteome</keyword>
<dbReference type="Gene3D" id="2.130.10.130">
    <property type="entry name" value="Integrin alpha, N-terminal"/>
    <property type="match status" value="3"/>
</dbReference>
<sequence>MLFTLLTTSETGVDFENRLTEGPNTNILMYEYFYNGGGVAAGDLNGDGKTDLYFTANMAENKLYLNDGALSFRDVTTLSGAGGRPGPWKTGVTMADVNADGKLDLYLCYSGALPAAKRANQLFINQGNDPDGVPLFKDEAAAYGLASTAFSNQLYFFDYDQDGDLDGLLLNHNPKSLPILNPVKTKQLLGQPDPERGLRLYRNDGGKFRDVTEKAGINGSALSYGLGLAISDLDNDGDPDFYVSNDYEVPDYLYYNNGDGTFTDRLGQQMGHTSHFSMGSDIGDVNNDGHPDILTLDMLPADNRRSKLLMADDNRSKLDLNLANGFHHQTMRNMLQINRGDGSFAEIGRLAGVSMTDWSWSALLADFNNDGWQDLHVTNGYLKDYTNMDFIKYMEDFVAERGRLQRADLRGLLEKMPASDVNNYSFGNRGDGTFTDQTKAWGLARPSNSNGAVYADLDDDGDLDLVVSNLDQSAFIYRNNGKGNHYLKVRLEGAGGNLAGIGARVEIRAGGVTQTREQFPNRGYLSSVEPELHFGLGDAAQVQSLLVRWPDGAVQRLKNIEANQDIVLRRSEAMDRPEKKSIEPVFVEVKSPLDFKHKASAKRDFDGELLLPRAYTHTGPWLDENGRISNRELWRQVLAGGSPSVAVTGNEYVPASYPRLGKLSVSIDGKPLSELPESLEKIGKIKAAARADLNGDGAEELILAGEWTPVLIYEYVGGKLIDRTEKYLPDSPSGWYNALHLADLNGDGRPDILVGNQGLNNTFTASKARPVELHAADLDQNGSIDPILSYYDPADGKRYPDATRDELLGQLAGLRKRYPNYERYASQTLDEVFPSWPDETLHLRADRLETTLYLSQPDGTYGLAPLPAEVQYAPVHTITELDYNGDGNTDLLLCGNDSQEKQRWGKSDANAGILLRGNGAGGFEYVPQAESGFRLRGDVRSVVKMDDLLLFGIRGEKARAYQQQRTEF</sequence>